<dbReference type="STRING" id="199441.BkAM31D_20630"/>
<dbReference type="AlphaFoldDB" id="A0A1X9MF32"/>
<dbReference type="GO" id="GO:0008961">
    <property type="term" value="F:phosphatidylglycerol-prolipoprotein diacylglyceryl transferase activity"/>
    <property type="evidence" value="ECO:0007669"/>
    <property type="project" value="InterPro"/>
</dbReference>
<name>A0A1X9MF32_9BACI</name>
<dbReference type="EMBL" id="CP020814">
    <property type="protein sequence ID" value="ARK32055.1"/>
    <property type="molecule type" value="Genomic_DNA"/>
</dbReference>
<evidence type="ECO:0000256" key="7">
    <source>
        <dbReference type="SAM" id="Phobius"/>
    </source>
</evidence>
<evidence type="ECO:0000256" key="5">
    <source>
        <dbReference type="ARBA" id="ARBA00022989"/>
    </source>
</evidence>
<gene>
    <name evidence="8" type="primary">lgt_2</name>
    <name evidence="8" type="ORF">BkAM31D_20630</name>
</gene>
<accession>A0A1X9MF32</accession>
<evidence type="ECO:0000256" key="6">
    <source>
        <dbReference type="ARBA" id="ARBA00023136"/>
    </source>
</evidence>
<reference evidence="8 9" key="1">
    <citation type="submission" date="2017-04" db="EMBL/GenBank/DDBJ databases">
        <title>Bacillus krulwichiae AM31D Genome sequencing and assembly.</title>
        <authorList>
            <person name="Krulwich T.A."/>
            <person name="Anastor L."/>
            <person name="Ehrlich R."/>
            <person name="Ehrlich G.D."/>
            <person name="Janto B."/>
        </authorList>
    </citation>
    <scope>NUCLEOTIDE SEQUENCE [LARGE SCALE GENOMIC DNA]</scope>
    <source>
        <strain evidence="8 9">AM31D</strain>
    </source>
</reference>
<evidence type="ECO:0000313" key="9">
    <source>
        <dbReference type="Proteomes" id="UP000193006"/>
    </source>
</evidence>
<feature type="transmembrane region" description="Helical" evidence="7">
    <location>
        <begin position="51"/>
        <end position="73"/>
    </location>
</feature>
<dbReference type="GO" id="GO:0005886">
    <property type="term" value="C:plasma membrane"/>
    <property type="evidence" value="ECO:0007669"/>
    <property type="project" value="InterPro"/>
</dbReference>
<keyword evidence="3 8" id="KW-0808">Transferase</keyword>
<evidence type="ECO:0000256" key="3">
    <source>
        <dbReference type="ARBA" id="ARBA00022679"/>
    </source>
</evidence>
<evidence type="ECO:0000256" key="2">
    <source>
        <dbReference type="ARBA" id="ARBA00022475"/>
    </source>
</evidence>
<organism evidence="8 9">
    <name type="scientific">Halalkalibacter krulwichiae</name>
    <dbReference type="NCBI Taxonomy" id="199441"/>
    <lineage>
        <taxon>Bacteria</taxon>
        <taxon>Bacillati</taxon>
        <taxon>Bacillota</taxon>
        <taxon>Bacilli</taxon>
        <taxon>Bacillales</taxon>
        <taxon>Bacillaceae</taxon>
        <taxon>Halalkalibacter</taxon>
    </lineage>
</organism>
<keyword evidence="6 7" id="KW-0472">Membrane</keyword>
<keyword evidence="9" id="KW-1185">Reference proteome</keyword>
<comment type="similarity">
    <text evidence="1">Belongs to the Lgt family.</text>
</comment>
<keyword evidence="4 7" id="KW-0812">Transmembrane</keyword>
<dbReference type="InterPro" id="IPR001640">
    <property type="entry name" value="Lgt"/>
</dbReference>
<dbReference type="PANTHER" id="PTHR30589">
    <property type="entry name" value="PROLIPOPROTEIN DIACYLGLYCERYL TRANSFERASE"/>
    <property type="match status" value="1"/>
</dbReference>
<protein>
    <submittedName>
        <fullName evidence="8">Prolipoprotein diacylglyceryl transferase</fullName>
        <ecNumber evidence="8">2.4.99.-</ecNumber>
    </submittedName>
</protein>
<evidence type="ECO:0000313" key="8">
    <source>
        <dbReference type="EMBL" id="ARK32055.1"/>
    </source>
</evidence>
<keyword evidence="8" id="KW-0328">Glycosyltransferase</keyword>
<dbReference type="KEGG" id="bkw:BkAM31D_20630"/>
<keyword evidence="2" id="KW-1003">Cell membrane</keyword>
<dbReference type="PANTHER" id="PTHR30589:SF0">
    <property type="entry name" value="PHOSPHATIDYLGLYCEROL--PROLIPOPROTEIN DIACYLGLYCERYL TRANSFERASE"/>
    <property type="match status" value="1"/>
</dbReference>
<dbReference type="Pfam" id="PF01790">
    <property type="entry name" value="LGT"/>
    <property type="match status" value="1"/>
</dbReference>
<dbReference type="GO" id="GO:0042158">
    <property type="term" value="P:lipoprotein biosynthetic process"/>
    <property type="evidence" value="ECO:0007669"/>
    <property type="project" value="InterPro"/>
</dbReference>
<keyword evidence="8" id="KW-0449">Lipoprotein</keyword>
<dbReference type="EC" id="2.4.99.-" evidence="8"/>
<proteinExistence type="inferred from homology"/>
<keyword evidence="5 7" id="KW-1133">Transmembrane helix</keyword>
<dbReference type="Proteomes" id="UP000193006">
    <property type="component" value="Chromosome"/>
</dbReference>
<evidence type="ECO:0000256" key="4">
    <source>
        <dbReference type="ARBA" id="ARBA00022692"/>
    </source>
</evidence>
<sequence length="123" mass="13871">MEETIEPLSRVFLQLGPFTIYWYGALIGLGVAIGYVIATREAVKRGFPKDTYADLLLFALPIAILSARLYYVIFRWEQFADDPIRVFYIWEGGLAIHGGVIGECSQRISSVKNVDTHFGKLLI</sequence>
<feature type="transmembrane region" description="Helical" evidence="7">
    <location>
        <begin position="20"/>
        <end position="39"/>
    </location>
</feature>
<evidence type="ECO:0000256" key="1">
    <source>
        <dbReference type="ARBA" id="ARBA00007150"/>
    </source>
</evidence>